<evidence type="ECO:0000256" key="1">
    <source>
        <dbReference type="ARBA" id="ARBA00001913"/>
    </source>
</evidence>
<evidence type="ECO:0000259" key="15">
    <source>
        <dbReference type="Pfam" id="PF00199"/>
    </source>
</evidence>
<evidence type="ECO:0000256" key="12">
    <source>
        <dbReference type="ARBA" id="ARBA00023098"/>
    </source>
</evidence>
<dbReference type="SUPFAM" id="SSF56634">
    <property type="entry name" value="Heme-dependent catalase-like"/>
    <property type="match status" value="1"/>
</dbReference>
<keyword evidence="10" id="KW-0560">Oxidoreductase</keyword>
<evidence type="ECO:0000256" key="6">
    <source>
        <dbReference type="ARBA" id="ARBA00022767"/>
    </source>
</evidence>
<evidence type="ECO:0000256" key="2">
    <source>
        <dbReference type="ARBA" id="ARBA00022516"/>
    </source>
</evidence>
<keyword evidence="13" id="KW-0275">Fatty acid biosynthesis</keyword>
<protein>
    <submittedName>
        <fullName evidence="16">Peroxidase family protein</fullName>
    </submittedName>
</protein>
<dbReference type="Pfam" id="PF03098">
    <property type="entry name" value="An_peroxidase"/>
    <property type="match status" value="1"/>
</dbReference>
<keyword evidence="12" id="KW-0443">Lipid metabolism</keyword>
<dbReference type="PANTHER" id="PTHR11903">
    <property type="entry name" value="PROSTAGLANDIN G/H SYNTHASE"/>
    <property type="match status" value="1"/>
</dbReference>
<evidence type="ECO:0000256" key="9">
    <source>
        <dbReference type="ARBA" id="ARBA00022964"/>
    </source>
</evidence>
<keyword evidence="4" id="KW-0349">Heme</keyword>
<evidence type="ECO:0000256" key="5">
    <source>
        <dbReference type="ARBA" id="ARBA00022723"/>
    </source>
</evidence>
<evidence type="ECO:0000256" key="13">
    <source>
        <dbReference type="ARBA" id="ARBA00023160"/>
    </source>
</evidence>
<dbReference type="InterPro" id="IPR034815">
    <property type="entry name" value="A_dioxygenase"/>
</dbReference>
<dbReference type="EMBL" id="JAVIJF010000002">
    <property type="protein sequence ID" value="MDX8523586.1"/>
    <property type="molecule type" value="Genomic_DNA"/>
</dbReference>
<dbReference type="CDD" id="cd09818">
    <property type="entry name" value="PIOX_like"/>
    <property type="match status" value="1"/>
</dbReference>
<dbReference type="PANTHER" id="PTHR11903:SF11">
    <property type="entry name" value="ALPHA-DIOXYGENASE 1"/>
    <property type="match status" value="1"/>
</dbReference>
<evidence type="ECO:0000313" key="17">
    <source>
        <dbReference type="Proteomes" id="UP001276840"/>
    </source>
</evidence>
<keyword evidence="8" id="KW-0276">Fatty acid metabolism</keyword>
<evidence type="ECO:0000256" key="14">
    <source>
        <dbReference type="SAM" id="MobiDB-lite"/>
    </source>
</evidence>
<organism evidence="16 17">
    <name type="scientific">Mesorhizobium montanum</name>
    <dbReference type="NCBI Taxonomy" id="3072323"/>
    <lineage>
        <taxon>Bacteria</taxon>
        <taxon>Pseudomonadati</taxon>
        <taxon>Pseudomonadota</taxon>
        <taxon>Alphaproteobacteria</taxon>
        <taxon>Hyphomicrobiales</taxon>
        <taxon>Phyllobacteriaceae</taxon>
        <taxon>Mesorhizobium</taxon>
    </lineage>
</organism>
<accession>A0ABU4ZHT0</accession>
<dbReference type="InterPro" id="IPR050783">
    <property type="entry name" value="Oxylipin_biosynth_metab"/>
</dbReference>
<dbReference type="InterPro" id="IPR011614">
    <property type="entry name" value="Catalase_core"/>
</dbReference>
<dbReference type="PROSITE" id="PS50292">
    <property type="entry name" value="PEROXIDASE_3"/>
    <property type="match status" value="1"/>
</dbReference>
<keyword evidence="3 16" id="KW-0575">Peroxidase</keyword>
<dbReference type="RefSeq" id="WP_320231289.1">
    <property type="nucleotide sequence ID" value="NZ_JAVIJF010000002.1"/>
</dbReference>
<comment type="cofactor">
    <cofactor evidence="1">
        <name>Ca(2+)</name>
        <dbReference type="ChEBI" id="CHEBI:29108"/>
    </cofactor>
</comment>
<name>A0ABU4ZHT0_9HYPH</name>
<feature type="domain" description="Catalase core" evidence="15">
    <location>
        <begin position="52"/>
        <end position="149"/>
    </location>
</feature>
<keyword evidence="5" id="KW-0479">Metal-binding</keyword>
<dbReference type="Proteomes" id="UP001276840">
    <property type="component" value="Unassembled WGS sequence"/>
</dbReference>
<gene>
    <name evidence="16" type="ORF">RFM68_03625</name>
</gene>
<dbReference type="GO" id="GO:0004601">
    <property type="term" value="F:peroxidase activity"/>
    <property type="evidence" value="ECO:0007669"/>
    <property type="project" value="UniProtKB-KW"/>
</dbReference>
<dbReference type="InterPro" id="IPR010255">
    <property type="entry name" value="Haem_peroxidase_sf"/>
</dbReference>
<dbReference type="PRINTS" id="PR00457">
    <property type="entry name" value="ANPEROXIDASE"/>
</dbReference>
<proteinExistence type="predicted"/>
<dbReference type="InterPro" id="IPR037120">
    <property type="entry name" value="Haem_peroxidase_sf_animal"/>
</dbReference>
<evidence type="ECO:0000313" key="16">
    <source>
        <dbReference type="EMBL" id="MDX8523586.1"/>
    </source>
</evidence>
<evidence type="ECO:0000256" key="11">
    <source>
        <dbReference type="ARBA" id="ARBA00023004"/>
    </source>
</evidence>
<sequence length="958" mass="107142">MLTQPGRQATTNWREISQGSDEQERLLFEKLAQDMMHVQLKTKQRAKAAGIQRAFHAKPILASIDATLRFNDDLPAEFRAGFAQPGKSYPAIVRFSNASGSGQADYKPDLRGLALRVKISDREQHDLLATNFPVSHARDARQFVAFAKATAGGTIGKIIGLIGLAFGFGPGEVIRMLKNISAGRNRKVRSVALETFWSRGAIRWGETLAVRYLVRPVPSAAPAPDPSATDASYLANEFAARLAAGDVRFELCVQPFIDERSTPIEDTAVEWTETVSPPVKIAELTITRPSSGTSEAFTNTRVIDELAFNPWNTTDEFRPLGNLNRARKGVYDASAAHRLAYRWRTEAPLRNRLLSGIARQAFVVINRRIEWHKLPLRLSLLNLDAFRYVLREKNLIGTEVVEEPPQARPEPQAPIPEEVRQSRTYDGSYNDLSVPKMGAVGATFGRNLTPAYKPELFDTPNPVVVAEKLLHRETFIPARSLNILAAAWIQFQVHDWVNHARNPLGKDDVVVPLPPGMKWTNSVGGKPEDVMRIAGNQALDRGPGQPPIYFGNAASHWWDGSEVYGPSSAKANMLREGAKIRLVDNHLPVDVHGFEVTGFNESWWLGLSAMHTLFAREHNLLCDELRLRYRNWDDERIYQTARLIVSALIAKIHTVEWTPAILATRAIEVGLSSNWNGPPANDWVTKFGLWLLDEHASVGIPKTMPDHHTAPYSLTEDFTTVYRMHPLLPDDYCFYHHRSGEKIAEKGFLDIQGAGADDIMRDFGLRNTLYSFGIAHPGAIALHNFPKSLLKLERDKEIIDLSVVDIVRTRRRGVPRYNDFRTGLHRPRIRSFEEVTTSPEDARLLKELYGDVDKIDTVVGLLSEPAPAGFGFSDTAFRIFILMASRRLQSDRFLTVDYRPEIYSPFGIDWIANNGMTSLILRHCPDLASVLPRTQSAFAPWRPIVPASTDPALAGAKP</sequence>
<keyword evidence="6" id="KW-0925">Oxylipin biosynthesis</keyword>
<dbReference type="Gene3D" id="1.10.640.10">
    <property type="entry name" value="Haem peroxidase domain superfamily, animal type"/>
    <property type="match status" value="1"/>
</dbReference>
<keyword evidence="7" id="KW-0611">Plant defense</keyword>
<evidence type="ECO:0000256" key="8">
    <source>
        <dbReference type="ARBA" id="ARBA00022832"/>
    </source>
</evidence>
<keyword evidence="9" id="KW-0223">Dioxygenase</keyword>
<evidence type="ECO:0000256" key="3">
    <source>
        <dbReference type="ARBA" id="ARBA00022559"/>
    </source>
</evidence>
<reference evidence="16 17" key="1">
    <citation type="submission" date="2023-08" db="EMBL/GenBank/DDBJ databases">
        <title>Implementing the SeqCode for naming new Mesorhizobium species isolated from Vachellia karroo root nodules.</title>
        <authorList>
            <person name="Van Lill M."/>
        </authorList>
    </citation>
    <scope>NUCLEOTIDE SEQUENCE [LARGE SCALE GENOMIC DNA]</scope>
    <source>
        <strain evidence="16 17">MSK 1335</strain>
    </source>
</reference>
<keyword evidence="2" id="KW-0444">Lipid biosynthesis</keyword>
<comment type="caution">
    <text evidence="16">The sequence shown here is derived from an EMBL/GenBank/DDBJ whole genome shotgun (WGS) entry which is preliminary data.</text>
</comment>
<dbReference type="InterPro" id="IPR020835">
    <property type="entry name" value="Catalase_sf"/>
</dbReference>
<keyword evidence="11" id="KW-0408">Iron</keyword>
<keyword evidence="17" id="KW-1185">Reference proteome</keyword>
<evidence type="ECO:0000256" key="4">
    <source>
        <dbReference type="ARBA" id="ARBA00022617"/>
    </source>
</evidence>
<evidence type="ECO:0000256" key="7">
    <source>
        <dbReference type="ARBA" id="ARBA00022821"/>
    </source>
</evidence>
<dbReference type="Pfam" id="PF00199">
    <property type="entry name" value="Catalase"/>
    <property type="match status" value="1"/>
</dbReference>
<evidence type="ECO:0000256" key="10">
    <source>
        <dbReference type="ARBA" id="ARBA00023002"/>
    </source>
</evidence>
<dbReference type="Gene3D" id="2.40.180.10">
    <property type="entry name" value="Catalase core domain"/>
    <property type="match status" value="1"/>
</dbReference>
<dbReference type="SUPFAM" id="SSF48113">
    <property type="entry name" value="Heme-dependent peroxidases"/>
    <property type="match status" value="1"/>
</dbReference>
<dbReference type="InterPro" id="IPR019791">
    <property type="entry name" value="Haem_peroxidase_animal"/>
</dbReference>
<feature type="region of interest" description="Disordered" evidence="14">
    <location>
        <begin position="401"/>
        <end position="420"/>
    </location>
</feature>